<evidence type="ECO:0008006" key="3">
    <source>
        <dbReference type="Google" id="ProtNLM"/>
    </source>
</evidence>
<name>A0A2N1PKZ3_9BACT</name>
<dbReference type="Proteomes" id="UP000233256">
    <property type="component" value="Unassembled WGS sequence"/>
</dbReference>
<gene>
    <name evidence="1" type="ORF">CVV64_16150</name>
</gene>
<dbReference type="AlphaFoldDB" id="A0A2N1PKZ3"/>
<protein>
    <recommendedName>
        <fullName evidence="3">IS256 family transposase</fullName>
    </recommendedName>
</protein>
<dbReference type="EMBL" id="PGXC01000027">
    <property type="protein sequence ID" value="PKK89017.1"/>
    <property type="molecule type" value="Genomic_DNA"/>
</dbReference>
<accession>A0A2N1PKZ3</accession>
<evidence type="ECO:0000313" key="1">
    <source>
        <dbReference type="EMBL" id="PKK89017.1"/>
    </source>
</evidence>
<proteinExistence type="predicted"/>
<reference evidence="1 2" key="1">
    <citation type="journal article" date="2017" name="ISME J.">
        <title>Potential for microbial H2 and metal transformations associated with novel bacteria and archaea in deep terrestrial subsurface sediments.</title>
        <authorList>
            <person name="Hernsdorf A.W."/>
            <person name="Amano Y."/>
            <person name="Miyakawa K."/>
            <person name="Ise K."/>
            <person name="Suzuki Y."/>
            <person name="Anantharaman K."/>
            <person name="Probst A."/>
            <person name="Burstein D."/>
            <person name="Thomas B.C."/>
            <person name="Banfield J.F."/>
        </authorList>
    </citation>
    <scope>NUCLEOTIDE SEQUENCE [LARGE SCALE GENOMIC DNA]</scope>
    <source>
        <strain evidence="1">HGW-Wallbacteria-1</strain>
    </source>
</reference>
<organism evidence="1 2">
    <name type="scientific">Candidatus Wallbacteria bacterium HGW-Wallbacteria-1</name>
    <dbReference type="NCBI Taxonomy" id="2013854"/>
    <lineage>
        <taxon>Bacteria</taxon>
        <taxon>Candidatus Walliibacteriota</taxon>
    </lineage>
</organism>
<evidence type="ECO:0000313" key="2">
    <source>
        <dbReference type="Proteomes" id="UP000233256"/>
    </source>
</evidence>
<sequence length="76" mass="8759">MTNENSTLISFESREKADKCALEDMLKEGARRMLQAALELEVAEYAARTRKFMDDKGLRLVVRNGHLPKRELQTSF</sequence>
<comment type="caution">
    <text evidence="1">The sequence shown here is derived from an EMBL/GenBank/DDBJ whole genome shotgun (WGS) entry which is preliminary data.</text>
</comment>